<dbReference type="CDD" id="cd14278">
    <property type="entry name" value="UBA_NAC_like"/>
    <property type="match status" value="1"/>
</dbReference>
<feature type="compositionally biased region" description="Acidic residues" evidence="1">
    <location>
        <begin position="89"/>
        <end position="110"/>
    </location>
</feature>
<keyword evidence="4" id="KW-1185">Reference proteome</keyword>
<evidence type="ECO:0000313" key="3">
    <source>
        <dbReference type="EMBL" id="KFG26572.1"/>
    </source>
</evidence>
<dbReference type="Pfam" id="PF19026">
    <property type="entry name" value="UBA_HYPK"/>
    <property type="match status" value="1"/>
</dbReference>
<dbReference type="RefSeq" id="XP_052905127.1">
    <property type="nucleotide sequence ID" value="XM_053048367.1"/>
</dbReference>
<dbReference type="EMBL" id="AKIJ01000002">
    <property type="protein sequence ID" value="KFG26572.1"/>
    <property type="molecule type" value="Genomic_DNA"/>
</dbReference>
<sequence>MNKILKKGNKLVETIQKTVPMEKLVGLQDFYLMKQRTQFAIRDVQAYHIKNTNMVFVLGSLDLAERTAKQAAEKRKARLQAQQIQEEAQVSEEEENVEEQEEEKAEEEKDMAENITEEDIKVVMEQGGVSREESIRLLKENGGDPLSILMSLGK</sequence>
<feature type="region of interest" description="Disordered" evidence="1">
    <location>
        <begin position="79"/>
        <end position="121"/>
    </location>
</feature>
<dbReference type="HOGENOM" id="CLU_1704712_0_0_1"/>
<dbReference type="OrthoDB" id="3169036at2759"/>
<evidence type="ECO:0000259" key="2">
    <source>
        <dbReference type="Pfam" id="PF19026"/>
    </source>
</evidence>
<proteinExistence type="predicted"/>
<dbReference type="InterPro" id="IPR044034">
    <property type="entry name" value="NAC-like_UBA"/>
</dbReference>
<dbReference type="Gene3D" id="1.10.8.10">
    <property type="entry name" value="DNA helicase RuvA subunit, C-terminal domain"/>
    <property type="match status" value="1"/>
</dbReference>
<dbReference type="Proteomes" id="UP000054524">
    <property type="component" value="Unassembled WGS sequence"/>
</dbReference>
<comment type="caution">
    <text evidence="3">The sequence shown here is derived from an EMBL/GenBank/DDBJ whole genome shotgun (WGS) entry which is preliminary data.</text>
</comment>
<organism evidence="3 4">
    <name type="scientific">Nematocida ausubeli (strain ATCC PRA-371 / ERTm2)</name>
    <name type="common">Nematode killer fungus</name>
    <dbReference type="NCBI Taxonomy" id="1913371"/>
    <lineage>
        <taxon>Eukaryota</taxon>
        <taxon>Fungi</taxon>
        <taxon>Fungi incertae sedis</taxon>
        <taxon>Microsporidia</taxon>
        <taxon>Nematocida</taxon>
    </lineage>
</organism>
<feature type="domain" description="Nascent polypeptide-associated complex subunit alpha-like UBA" evidence="2">
    <location>
        <begin position="115"/>
        <end position="152"/>
    </location>
</feature>
<dbReference type="AlphaFoldDB" id="A0A086J354"/>
<gene>
    <name evidence="3" type="ORF">NESG_00723</name>
</gene>
<accession>A0A086J354</accession>
<name>A0A086J354_NEMA1</name>
<reference evidence="3 4" key="1">
    <citation type="journal article" date="2014" name="Genome Announc.">
        <title>Genome Sequence of the Microsporidian Species Nematocida sp1 Strain ERTm6 (ATCC PRA-372).</title>
        <authorList>
            <person name="Bakowski M.A."/>
            <person name="Priest M."/>
            <person name="Young S."/>
            <person name="Cuomo C.A."/>
            <person name="Troemel E.R."/>
        </authorList>
    </citation>
    <scope>NUCLEOTIDE SEQUENCE [LARGE SCALE GENOMIC DNA]</scope>
    <source>
        <strain evidence="3 4">ERTm6</strain>
    </source>
</reference>
<protein>
    <recommendedName>
        <fullName evidence="2">Nascent polypeptide-associated complex subunit alpha-like UBA domain-containing protein</fullName>
    </recommendedName>
</protein>
<evidence type="ECO:0000256" key="1">
    <source>
        <dbReference type="SAM" id="MobiDB-lite"/>
    </source>
</evidence>
<dbReference type="GeneID" id="77675696"/>
<evidence type="ECO:0000313" key="4">
    <source>
        <dbReference type="Proteomes" id="UP000054524"/>
    </source>
</evidence>